<dbReference type="Proteomes" id="UP000036410">
    <property type="component" value="Chromosome"/>
</dbReference>
<accession>A0A806TGY0</accession>
<dbReference type="EMBL" id="CP010586">
    <property type="protein sequence ID" value="AKP77440.1"/>
    <property type="molecule type" value="Genomic_DNA"/>
</dbReference>
<organism evidence="1 2">
    <name type="scientific">Priestia megaterium Q3</name>
    <dbReference type="NCBI Taxonomy" id="1452722"/>
    <lineage>
        <taxon>Bacteria</taxon>
        <taxon>Bacillati</taxon>
        <taxon>Bacillota</taxon>
        <taxon>Bacilli</taxon>
        <taxon>Bacillales</taxon>
        <taxon>Bacillaceae</taxon>
        <taxon>Priestia</taxon>
    </lineage>
</organism>
<name>A0A806TGY0_PRIMG</name>
<evidence type="ECO:0000313" key="2">
    <source>
        <dbReference type="Proteomes" id="UP000036410"/>
    </source>
</evidence>
<gene>
    <name evidence="1" type="ORF">AS52_02479</name>
</gene>
<protein>
    <submittedName>
        <fullName evidence="1">Uncharacterized protein</fullName>
    </submittedName>
</protein>
<evidence type="ECO:0000313" key="1">
    <source>
        <dbReference type="EMBL" id="AKP77440.1"/>
    </source>
</evidence>
<dbReference type="Pfam" id="PF24716">
    <property type="entry name" value="WapI"/>
    <property type="match status" value="1"/>
</dbReference>
<sequence length="154" mass="17950">MEQNYFSNYPFAELSAQDGLSCLKICTYTYAYPEADNIHDADWHKNYLTFNIPAFKAEIDEVILEGRTIKYYLNELKKFSALKQKKVLFEPTEPYFGFTLTMNGRKNVSVDGFIQYPAGWGTELKFEFETDLTYIDAFIQGLESILIQYPIKEI</sequence>
<dbReference type="InterPro" id="IPR056510">
    <property type="entry name" value="WapI"/>
</dbReference>
<dbReference type="AlphaFoldDB" id="A0A806TGY0"/>
<proteinExistence type="predicted"/>
<reference evidence="1 2" key="1">
    <citation type="submission" date="2015-01" db="EMBL/GenBank/DDBJ databases">
        <title>Genome sequence of bacillus megaterium Q3.</title>
        <authorList>
            <person name="Wang Y."/>
            <person name="Luo K."/>
            <person name="Bai L."/>
            <person name="Luo F."/>
        </authorList>
    </citation>
    <scope>NUCLEOTIDE SEQUENCE [LARGE SCALE GENOMIC DNA]</scope>
    <source>
        <strain evidence="1 2">Q3</strain>
    </source>
</reference>
<dbReference type="RefSeq" id="WP_033579050.1">
    <property type="nucleotide sequence ID" value="NZ_CP010586.1"/>
</dbReference>